<dbReference type="OrthoDB" id="7840053at2"/>
<feature type="domain" description="HTH lysR-type" evidence="5">
    <location>
        <begin position="15"/>
        <end position="72"/>
    </location>
</feature>
<dbReference type="InterPro" id="IPR036388">
    <property type="entry name" value="WH-like_DNA-bd_sf"/>
</dbReference>
<keyword evidence="2" id="KW-0805">Transcription regulation</keyword>
<dbReference type="AlphaFoldDB" id="A0A506U4C9"/>
<keyword evidence="4" id="KW-0804">Transcription</keyword>
<evidence type="ECO:0000313" key="7">
    <source>
        <dbReference type="Proteomes" id="UP000320314"/>
    </source>
</evidence>
<sequence length="405" mass="44577">MSRSTRQAARAPLARNLRHLRLFLEVARSHSLTVASSRCHVSQPAVTQAIGKLETQAEGVLFTRTSHGFYSTERGEALVRRVERVFAMLDPALADISPRLIATATISQLEALIAVCESENFTLAAKRLGLAQPTVHRAVAQLEHEATRPLFERTSFGVVAGRACLALARAAHLAFYELQQASAELAELEGRDEGTVVIGSLPLARSVLLPRALVRFRAERPSMRVTVHDGLYDVFLSGLRRGEIDFMIGALRDPPPINDVVQEALFDDRLVIVARLDHPLARLRAVGIEDLVDYPWIVPRPGTPSRAQFDALFAQSGPSTSPHVMEAGSILLMREMLRQSDHLGCVSGQQAQAEIANGLLARIDATVRWPARAIGLTMRSEWQPTGAQRRLIDIVREEASRLEPL</sequence>
<evidence type="ECO:0000256" key="3">
    <source>
        <dbReference type="ARBA" id="ARBA00023125"/>
    </source>
</evidence>
<name>A0A506U4C9_9HYPH</name>
<gene>
    <name evidence="6" type="ORF">FJU11_13960</name>
</gene>
<dbReference type="Gene3D" id="1.10.10.10">
    <property type="entry name" value="Winged helix-like DNA-binding domain superfamily/Winged helix DNA-binding domain"/>
    <property type="match status" value="2"/>
</dbReference>
<evidence type="ECO:0000256" key="1">
    <source>
        <dbReference type="ARBA" id="ARBA00009437"/>
    </source>
</evidence>
<keyword evidence="3" id="KW-0238">DNA-binding</keyword>
<evidence type="ECO:0000256" key="2">
    <source>
        <dbReference type="ARBA" id="ARBA00023015"/>
    </source>
</evidence>
<dbReference type="SUPFAM" id="SSF53850">
    <property type="entry name" value="Periplasmic binding protein-like II"/>
    <property type="match status" value="1"/>
</dbReference>
<accession>A0A506U4C9</accession>
<dbReference type="InterPro" id="IPR036390">
    <property type="entry name" value="WH_DNA-bd_sf"/>
</dbReference>
<protein>
    <submittedName>
        <fullName evidence="6">LysR family transcriptional regulator</fullName>
    </submittedName>
</protein>
<dbReference type="PANTHER" id="PTHR30126">
    <property type="entry name" value="HTH-TYPE TRANSCRIPTIONAL REGULATOR"/>
    <property type="match status" value="1"/>
</dbReference>
<dbReference type="PROSITE" id="PS50931">
    <property type="entry name" value="HTH_LYSR"/>
    <property type="match status" value="2"/>
</dbReference>
<dbReference type="Proteomes" id="UP000320314">
    <property type="component" value="Unassembled WGS sequence"/>
</dbReference>
<dbReference type="PANTHER" id="PTHR30126:SF98">
    <property type="entry name" value="HTH-TYPE TRANSCRIPTIONAL ACTIVATOR BAUR"/>
    <property type="match status" value="1"/>
</dbReference>
<dbReference type="GO" id="GO:0000976">
    <property type="term" value="F:transcription cis-regulatory region binding"/>
    <property type="evidence" value="ECO:0007669"/>
    <property type="project" value="TreeGrafter"/>
</dbReference>
<keyword evidence="7" id="KW-1185">Reference proteome</keyword>
<dbReference type="InterPro" id="IPR000847">
    <property type="entry name" value="LysR_HTH_N"/>
</dbReference>
<dbReference type="Pfam" id="PF03466">
    <property type="entry name" value="LysR_substrate"/>
    <property type="match status" value="1"/>
</dbReference>
<evidence type="ECO:0000259" key="5">
    <source>
        <dbReference type="PROSITE" id="PS50931"/>
    </source>
</evidence>
<comment type="caution">
    <text evidence="6">The sequence shown here is derived from an EMBL/GenBank/DDBJ whole genome shotgun (WGS) entry which is preliminary data.</text>
</comment>
<reference evidence="6 7" key="1">
    <citation type="submission" date="2019-06" db="EMBL/GenBank/DDBJ databases">
        <authorList>
            <person name="Li M."/>
        </authorList>
    </citation>
    <scope>NUCLEOTIDE SEQUENCE [LARGE SCALE GENOMIC DNA]</scope>
    <source>
        <strain evidence="6 7">BGMRC6574</strain>
    </source>
</reference>
<comment type="similarity">
    <text evidence="1">Belongs to the LysR transcriptional regulatory family.</text>
</comment>
<dbReference type="EMBL" id="VHLH01000027">
    <property type="protein sequence ID" value="TPW26727.1"/>
    <property type="molecule type" value="Genomic_DNA"/>
</dbReference>
<proteinExistence type="inferred from homology"/>
<dbReference type="SUPFAM" id="SSF46785">
    <property type="entry name" value="Winged helix' DNA-binding domain"/>
    <property type="match status" value="2"/>
</dbReference>
<dbReference type="InterPro" id="IPR005119">
    <property type="entry name" value="LysR_subst-bd"/>
</dbReference>
<evidence type="ECO:0000313" key="6">
    <source>
        <dbReference type="EMBL" id="TPW26727.1"/>
    </source>
</evidence>
<dbReference type="PRINTS" id="PR00039">
    <property type="entry name" value="HTHLYSR"/>
</dbReference>
<dbReference type="Gene3D" id="3.40.190.10">
    <property type="entry name" value="Periplasmic binding protein-like II"/>
    <property type="match status" value="2"/>
</dbReference>
<dbReference type="Pfam" id="PF00126">
    <property type="entry name" value="HTH_1"/>
    <property type="match status" value="2"/>
</dbReference>
<organism evidence="6 7">
    <name type="scientific">Pararhizobium mangrovi</name>
    <dbReference type="NCBI Taxonomy" id="2590452"/>
    <lineage>
        <taxon>Bacteria</taxon>
        <taxon>Pseudomonadati</taxon>
        <taxon>Pseudomonadota</taxon>
        <taxon>Alphaproteobacteria</taxon>
        <taxon>Hyphomicrobiales</taxon>
        <taxon>Rhizobiaceae</taxon>
        <taxon>Rhizobium/Agrobacterium group</taxon>
        <taxon>Pararhizobium</taxon>
    </lineage>
</organism>
<dbReference type="GO" id="GO:0003700">
    <property type="term" value="F:DNA-binding transcription factor activity"/>
    <property type="evidence" value="ECO:0007669"/>
    <property type="project" value="InterPro"/>
</dbReference>
<feature type="domain" description="HTH lysR-type" evidence="5">
    <location>
        <begin position="105"/>
        <end position="161"/>
    </location>
</feature>
<evidence type="ECO:0000256" key="4">
    <source>
        <dbReference type="ARBA" id="ARBA00023163"/>
    </source>
</evidence>